<evidence type="ECO:0000256" key="1">
    <source>
        <dbReference type="SAM" id="MobiDB-lite"/>
    </source>
</evidence>
<gene>
    <name evidence="2" type="ORF">N7493_003469</name>
</gene>
<protein>
    <submittedName>
        <fullName evidence="2">Uncharacterized protein</fullName>
    </submittedName>
</protein>
<reference evidence="2" key="1">
    <citation type="journal article" date="2023" name="IMA Fungus">
        <title>Comparative genomic study of the Penicillium genus elucidates a diverse pangenome and 15 lateral gene transfer events.</title>
        <authorList>
            <person name="Petersen C."/>
            <person name="Sorensen T."/>
            <person name="Nielsen M.R."/>
            <person name="Sondergaard T.E."/>
            <person name="Sorensen J.L."/>
            <person name="Fitzpatrick D.A."/>
            <person name="Frisvad J.C."/>
            <person name="Nielsen K.L."/>
        </authorList>
    </citation>
    <scope>NUCLEOTIDE SEQUENCE</scope>
    <source>
        <strain evidence="2">IBT 17514</strain>
    </source>
</reference>
<comment type="caution">
    <text evidence="2">The sequence shown here is derived from an EMBL/GenBank/DDBJ whole genome shotgun (WGS) entry which is preliminary data.</text>
</comment>
<organism evidence="2 3">
    <name type="scientific">Penicillium malachiteum</name>
    <dbReference type="NCBI Taxonomy" id="1324776"/>
    <lineage>
        <taxon>Eukaryota</taxon>
        <taxon>Fungi</taxon>
        <taxon>Dikarya</taxon>
        <taxon>Ascomycota</taxon>
        <taxon>Pezizomycotina</taxon>
        <taxon>Eurotiomycetes</taxon>
        <taxon>Eurotiomycetidae</taxon>
        <taxon>Eurotiales</taxon>
        <taxon>Aspergillaceae</taxon>
        <taxon>Penicillium</taxon>
    </lineage>
</organism>
<evidence type="ECO:0000313" key="2">
    <source>
        <dbReference type="EMBL" id="KAJ5731988.1"/>
    </source>
</evidence>
<reference evidence="2" key="2">
    <citation type="submission" date="2023-01" db="EMBL/GenBank/DDBJ databases">
        <authorList>
            <person name="Petersen C."/>
        </authorList>
    </citation>
    <scope>NUCLEOTIDE SEQUENCE</scope>
    <source>
        <strain evidence="2">IBT 17514</strain>
    </source>
</reference>
<dbReference type="Proteomes" id="UP001215712">
    <property type="component" value="Unassembled WGS sequence"/>
</dbReference>
<feature type="region of interest" description="Disordered" evidence="1">
    <location>
        <begin position="1"/>
        <end position="84"/>
    </location>
</feature>
<feature type="compositionally biased region" description="Low complexity" evidence="1">
    <location>
        <begin position="69"/>
        <end position="80"/>
    </location>
</feature>
<sequence length="249" mass="27744">MADYPSNTPDLSSVLQTLSTLASQNNQSQSQSQAPGWSHSQSSAQPKPQIESNLHPPRTTSQSIPCRHPSSSSKPASTPTVDPSTITTWPAALQYVMRYVGQNEETQLRIRGLIRSQHSHEKQWWNGRQALLQRQQARGDKKKELDEVLRSIGAPVDSASISTAQEDKAELMNYDAKIYKASVKMANALMAELRGLQIPFFVLSKDLIQLSPLKDESEDTVKGVSKLSDSELADLQRRMLEMLQDLCKE</sequence>
<feature type="compositionally biased region" description="Low complexity" evidence="1">
    <location>
        <begin position="23"/>
        <end position="33"/>
    </location>
</feature>
<dbReference type="Pfam" id="PF10454">
    <property type="entry name" value="DUF2458"/>
    <property type="match status" value="1"/>
</dbReference>
<evidence type="ECO:0000313" key="3">
    <source>
        <dbReference type="Proteomes" id="UP001215712"/>
    </source>
</evidence>
<dbReference type="InterPro" id="IPR018858">
    <property type="entry name" value="DUF2458"/>
</dbReference>
<proteinExistence type="predicted"/>
<dbReference type="EMBL" id="JAQJAN010000004">
    <property type="protein sequence ID" value="KAJ5731988.1"/>
    <property type="molecule type" value="Genomic_DNA"/>
</dbReference>
<dbReference type="AlphaFoldDB" id="A0AAD6MXM5"/>
<feature type="compositionally biased region" description="Polar residues" evidence="1">
    <location>
        <begin position="1"/>
        <end position="22"/>
    </location>
</feature>
<name>A0AAD6MXM5_9EURO</name>
<feature type="compositionally biased region" description="Polar residues" evidence="1">
    <location>
        <begin position="34"/>
        <end position="64"/>
    </location>
</feature>
<accession>A0AAD6MXM5</accession>
<keyword evidence="3" id="KW-1185">Reference proteome</keyword>